<evidence type="ECO:0000256" key="2">
    <source>
        <dbReference type="ARBA" id="ARBA00005817"/>
    </source>
</evidence>
<dbReference type="InterPro" id="IPR014729">
    <property type="entry name" value="Rossmann-like_a/b/a_fold"/>
</dbReference>
<dbReference type="SMART" id="SM00893">
    <property type="entry name" value="ETF"/>
    <property type="match status" value="2"/>
</dbReference>
<dbReference type="Pfam" id="PF01012">
    <property type="entry name" value="ETF"/>
    <property type="match status" value="2"/>
</dbReference>
<feature type="domain" description="Electron transfer flavoprotein alpha/beta-subunit N-terminal" evidence="5">
    <location>
        <begin position="272"/>
        <end position="444"/>
    </location>
</feature>
<comment type="caution">
    <text evidence="6">The sequence shown here is derived from an EMBL/GenBank/DDBJ whole genome shotgun (WGS) entry which is preliminary data.</text>
</comment>
<dbReference type="Pfam" id="PF00766">
    <property type="entry name" value="ETF_alpha"/>
    <property type="match status" value="1"/>
</dbReference>
<dbReference type="InterPro" id="IPR014730">
    <property type="entry name" value="ETF_a/b_N"/>
</dbReference>
<accession>A0A4R7VL91</accession>
<dbReference type="PANTHER" id="PTHR43153">
    <property type="entry name" value="ELECTRON TRANSFER FLAVOPROTEIN ALPHA"/>
    <property type="match status" value="1"/>
</dbReference>
<gene>
    <name evidence="6" type="ORF">CLV71_107317</name>
</gene>
<evidence type="ECO:0000256" key="1">
    <source>
        <dbReference type="ARBA" id="ARBA00001974"/>
    </source>
</evidence>
<comment type="subunit">
    <text evidence="3">Heterodimer of an alpha and a beta subunit.</text>
</comment>
<evidence type="ECO:0000256" key="4">
    <source>
        <dbReference type="ARBA" id="ARBA00025649"/>
    </source>
</evidence>
<comment type="cofactor">
    <cofactor evidence="1">
        <name>FAD</name>
        <dbReference type="ChEBI" id="CHEBI:57692"/>
    </cofactor>
</comment>
<dbReference type="Gene3D" id="3.40.50.1220">
    <property type="entry name" value="TPP-binding domain"/>
    <property type="match status" value="1"/>
</dbReference>
<dbReference type="InterPro" id="IPR029035">
    <property type="entry name" value="DHS-like_NAD/FAD-binding_dom"/>
</dbReference>
<dbReference type="OrthoDB" id="9770286at2"/>
<dbReference type="InterPro" id="IPR014731">
    <property type="entry name" value="ETF_asu_C"/>
</dbReference>
<dbReference type="EMBL" id="SOCP01000007">
    <property type="protein sequence ID" value="TDV49969.1"/>
    <property type="molecule type" value="Genomic_DNA"/>
</dbReference>
<dbReference type="Proteomes" id="UP000294927">
    <property type="component" value="Unassembled WGS sequence"/>
</dbReference>
<organism evidence="6 7">
    <name type="scientific">Actinophytocola oryzae</name>
    <dbReference type="NCBI Taxonomy" id="502181"/>
    <lineage>
        <taxon>Bacteria</taxon>
        <taxon>Bacillati</taxon>
        <taxon>Actinomycetota</taxon>
        <taxon>Actinomycetes</taxon>
        <taxon>Pseudonocardiales</taxon>
        <taxon>Pseudonocardiaceae</taxon>
    </lineage>
</organism>
<comment type="function">
    <text evidence="4">The electron transfer flavoprotein serves as a specific electron acceptor for other dehydrogenases. It transfers the electrons to the main respiratory chain via ETF-ubiquinone oxidoreductase (ETF dehydrogenase).</text>
</comment>
<evidence type="ECO:0000256" key="3">
    <source>
        <dbReference type="ARBA" id="ARBA00011355"/>
    </source>
</evidence>
<dbReference type="GO" id="GO:0009055">
    <property type="term" value="F:electron transfer activity"/>
    <property type="evidence" value="ECO:0007669"/>
    <property type="project" value="InterPro"/>
</dbReference>
<evidence type="ECO:0000313" key="6">
    <source>
        <dbReference type="EMBL" id="TDV49969.1"/>
    </source>
</evidence>
<dbReference type="SUPFAM" id="SSF52402">
    <property type="entry name" value="Adenine nucleotide alpha hydrolases-like"/>
    <property type="match status" value="2"/>
</dbReference>
<reference evidence="6 7" key="1">
    <citation type="submission" date="2019-03" db="EMBL/GenBank/DDBJ databases">
        <title>Genomic Encyclopedia of Archaeal and Bacterial Type Strains, Phase II (KMG-II): from individual species to whole genera.</title>
        <authorList>
            <person name="Goeker M."/>
        </authorList>
    </citation>
    <scope>NUCLEOTIDE SEQUENCE [LARGE SCALE GENOMIC DNA]</scope>
    <source>
        <strain evidence="6 7">DSM 45499</strain>
    </source>
</reference>
<proteinExistence type="inferred from homology"/>
<feature type="domain" description="Electron transfer flavoprotein alpha/beta-subunit N-terminal" evidence="5">
    <location>
        <begin position="23"/>
        <end position="206"/>
    </location>
</feature>
<dbReference type="PANTHER" id="PTHR43153:SF1">
    <property type="entry name" value="ELECTRON TRANSFER FLAVOPROTEIN SUBUNIT ALPHA, MITOCHONDRIAL"/>
    <property type="match status" value="1"/>
</dbReference>
<dbReference type="AlphaFoldDB" id="A0A4R7VL91"/>
<protein>
    <submittedName>
        <fullName evidence="6">Electron transfer flavoprotein alpha subunit apoprotein /electron transfer flavoprotein beta subunit</fullName>
    </submittedName>
</protein>
<dbReference type="Gene3D" id="3.40.50.620">
    <property type="entry name" value="HUPs"/>
    <property type="match status" value="2"/>
</dbReference>
<dbReference type="GO" id="GO:0033539">
    <property type="term" value="P:fatty acid beta-oxidation using acyl-CoA dehydrogenase"/>
    <property type="evidence" value="ECO:0007669"/>
    <property type="project" value="TreeGrafter"/>
</dbReference>
<keyword evidence="7" id="KW-1185">Reference proteome</keyword>
<name>A0A4R7VL91_9PSEU</name>
<dbReference type="RefSeq" id="WP_133904641.1">
    <property type="nucleotide sequence ID" value="NZ_SOCP01000007.1"/>
</dbReference>
<dbReference type="InterPro" id="IPR001308">
    <property type="entry name" value="ETF_a/FixB"/>
</dbReference>
<sequence>MTALRTIALVKQVPRGDLALGADGRLARDGLVAEMNPWCRRAVTVAVRFGRAAVITMGPPSAVDVALEAAACGVEETVHLCDPRLAGADCLVTARALAAAVTRLGPADLVLVGRSSIDGSTGAVGAMVAELLGLPFTGPALTLDLDGRRLSATLQHDGRTEDVTITLPAVVAVAERSCEPAKAGQDTWPAEDTVTRWTMDDLDPALPTGRQSPTAVTGVRPVTRTRQRLVLHGDPAEQAKKALEALAVTDRPPTVALPVPAAHRLTAGDDAVLVVSSGHDRSATRALLGEAAALAAGPVVLVCPGIGSADAGRWGADEILDLTAHEPRPVAAALAESFRHSGPPWAVLGGSGSWERETLARLAVRLDAGIMSDLLAVESANGTLTGLKPVGDGGLAEITGLGATRIATLRTGNLEPRADRPPGTVPRRELVVPADPAIERGGQVVEDDYDALDRATAVIAVGRGVDPAEYGRLEPLAALLGAEMAATRKVTDAGWLPHSRQIGITARNIAPDLYVAIGLAGNMNHLAGAGRAGTILAINTDPDAPVFAASDVGIVGDWREVVPALVTELRHAAAR</sequence>
<dbReference type="GO" id="GO:0050660">
    <property type="term" value="F:flavin adenine dinucleotide binding"/>
    <property type="evidence" value="ECO:0007669"/>
    <property type="project" value="InterPro"/>
</dbReference>
<evidence type="ECO:0000259" key="5">
    <source>
        <dbReference type="SMART" id="SM00893"/>
    </source>
</evidence>
<dbReference type="SUPFAM" id="SSF52467">
    <property type="entry name" value="DHS-like NAD/FAD-binding domain"/>
    <property type="match status" value="1"/>
</dbReference>
<evidence type="ECO:0000313" key="7">
    <source>
        <dbReference type="Proteomes" id="UP000294927"/>
    </source>
</evidence>
<comment type="similarity">
    <text evidence="2">Belongs to the ETF alpha-subunit/FixB family.</text>
</comment>